<organism evidence="1 2">
    <name type="scientific">Trifolium medium</name>
    <dbReference type="NCBI Taxonomy" id="97028"/>
    <lineage>
        <taxon>Eukaryota</taxon>
        <taxon>Viridiplantae</taxon>
        <taxon>Streptophyta</taxon>
        <taxon>Embryophyta</taxon>
        <taxon>Tracheophyta</taxon>
        <taxon>Spermatophyta</taxon>
        <taxon>Magnoliopsida</taxon>
        <taxon>eudicotyledons</taxon>
        <taxon>Gunneridae</taxon>
        <taxon>Pentapetalae</taxon>
        <taxon>rosids</taxon>
        <taxon>fabids</taxon>
        <taxon>Fabales</taxon>
        <taxon>Fabaceae</taxon>
        <taxon>Papilionoideae</taxon>
        <taxon>50 kb inversion clade</taxon>
        <taxon>NPAAA clade</taxon>
        <taxon>Hologalegina</taxon>
        <taxon>IRL clade</taxon>
        <taxon>Trifolieae</taxon>
        <taxon>Trifolium</taxon>
    </lineage>
</organism>
<sequence>MLCASVGNCLRIDAEDCLVTVLDAARRTGWRGAQ</sequence>
<dbReference type="Proteomes" id="UP000265520">
    <property type="component" value="Unassembled WGS sequence"/>
</dbReference>
<dbReference type="EMBL" id="LXQA011205666">
    <property type="protein sequence ID" value="MCI88913.1"/>
    <property type="molecule type" value="Genomic_DNA"/>
</dbReference>
<proteinExistence type="predicted"/>
<evidence type="ECO:0000313" key="1">
    <source>
        <dbReference type="EMBL" id="MCI88913.1"/>
    </source>
</evidence>
<evidence type="ECO:0000313" key="2">
    <source>
        <dbReference type="Proteomes" id="UP000265520"/>
    </source>
</evidence>
<protein>
    <submittedName>
        <fullName evidence="1">Uncharacterized protein</fullName>
    </submittedName>
</protein>
<name>A0A392VN60_9FABA</name>
<reference evidence="1 2" key="1">
    <citation type="journal article" date="2018" name="Front. Plant Sci.">
        <title>Red Clover (Trifolium pratense) and Zigzag Clover (T. medium) - A Picture of Genomic Similarities and Differences.</title>
        <authorList>
            <person name="Dluhosova J."/>
            <person name="Istvanek J."/>
            <person name="Nedelnik J."/>
            <person name="Repkova J."/>
        </authorList>
    </citation>
    <scope>NUCLEOTIDE SEQUENCE [LARGE SCALE GENOMIC DNA]</scope>
    <source>
        <strain evidence="2">cv. 10/8</strain>
        <tissue evidence="1">Leaf</tissue>
    </source>
</reference>
<accession>A0A392VN60</accession>
<keyword evidence="2" id="KW-1185">Reference proteome</keyword>
<feature type="non-terminal residue" evidence="1">
    <location>
        <position position="34"/>
    </location>
</feature>
<comment type="caution">
    <text evidence="1">The sequence shown here is derived from an EMBL/GenBank/DDBJ whole genome shotgun (WGS) entry which is preliminary data.</text>
</comment>
<dbReference type="AlphaFoldDB" id="A0A392VN60"/>